<dbReference type="GeneID" id="42799340"/>
<evidence type="ECO:0000313" key="2">
    <source>
        <dbReference type="EMBL" id="QGR20228.1"/>
    </source>
</evidence>
<gene>
    <name evidence="2" type="ORF">D1868_09680</name>
</gene>
<keyword evidence="1" id="KW-1133">Transmembrane helix</keyword>
<sequence>MVSKEQFEWIWTGFAIVLLAIVVVTTLPQVFTVGGDAAVVTHDIPSSIPPSDVIATTVNAMQYVFTVSEHGGGINSELVLPNGSTLSFYYNLMVVHPGQYLNMTMYAVTGKTATENMYIPVYNAKYVVDTQIVPGLTQYAVWYAGNVSGYPIACGAYAFLDGEYNGPWFSYQVGEILVIPQSGYASPAAIQRYITASNIAHTSALVGDPYNPPIIVENTPNPILTVVSDKYAAFNDSIPGPTFVVNANSTVTMNIIIPTPSGDHNWLYNYSTTGVASPMTDLYVDVYAVWWNGTITPVATPQNIQYNTPMTFTFTAKAPAYVYGIIYPAFYNYDLDGMSNLLTGEDMGYVMSLWGSIIVEG</sequence>
<dbReference type="Proteomes" id="UP000423396">
    <property type="component" value="Chromosome"/>
</dbReference>
<keyword evidence="1" id="KW-0812">Transmembrane</keyword>
<protein>
    <submittedName>
        <fullName evidence="2">Oxidase</fullName>
    </submittedName>
</protein>
<dbReference type="EMBL" id="CP045483">
    <property type="protein sequence ID" value="QGR20228.1"/>
    <property type="molecule type" value="Genomic_DNA"/>
</dbReference>
<dbReference type="KEGG" id="sazo:D1868_09680"/>
<dbReference type="OrthoDB" id="33524at2157"/>
<name>A0A650CR09_9CREN</name>
<feature type="transmembrane region" description="Helical" evidence="1">
    <location>
        <begin position="9"/>
        <end position="31"/>
    </location>
</feature>
<evidence type="ECO:0000256" key="1">
    <source>
        <dbReference type="SAM" id="Phobius"/>
    </source>
</evidence>
<proteinExistence type="predicted"/>
<organism evidence="2 3">
    <name type="scientific">Stygiolobus azoricus</name>
    <dbReference type="NCBI Taxonomy" id="41675"/>
    <lineage>
        <taxon>Archaea</taxon>
        <taxon>Thermoproteota</taxon>
        <taxon>Thermoprotei</taxon>
        <taxon>Sulfolobales</taxon>
        <taxon>Sulfolobaceae</taxon>
        <taxon>Stygiolobus</taxon>
    </lineage>
</organism>
<keyword evidence="3" id="KW-1185">Reference proteome</keyword>
<evidence type="ECO:0000313" key="3">
    <source>
        <dbReference type="Proteomes" id="UP000423396"/>
    </source>
</evidence>
<dbReference type="AlphaFoldDB" id="A0A650CR09"/>
<dbReference type="RefSeq" id="WP_156007677.1">
    <property type="nucleotide sequence ID" value="NZ_CP045483.1"/>
</dbReference>
<keyword evidence="1" id="KW-0472">Membrane</keyword>
<reference evidence="2 3" key="1">
    <citation type="submission" date="2019-10" db="EMBL/GenBank/DDBJ databases">
        <title>Genome Sequences from Six Type Strain Members of the Archaeal Family Sulfolobaceae: Acidianus ambivalens, Acidianus infernus, Metallosphaera prunae, Stygiolobus azoricus, Sulfolobus metallicus, and Sulfurisphaera ohwakuensis.</title>
        <authorList>
            <person name="Counts J.A."/>
            <person name="Kelly R.M."/>
        </authorList>
    </citation>
    <scope>NUCLEOTIDE SEQUENCE [LARGE SCALE GENOMIC DNA]</scope>
    <source>
        <strain evidence="2 3">FC6</strain>
    </source>
</reference>
<accession>A0A650CR09</accession>